<dbReference type="PANTHER" id="PTHR22939">
    <property type="entry name" value="SERINE PROTEASE FAMILY S1C HTRA-RELATED"/>
    <property type="match status" value="1"/>
</dbReference>
<accession>A0A1Y6CXK4</accession>
<gene>
    <name evidence="11" type="ORF">SAMN02949497_2425</name>
</gene>
<dbReference type="InterPro" id="IPR001940">
    <property type="entry name" value="Peptidase_S1C"/>
</dbReference>
<proteinExistence type="inferred from homology"/>
<dbReference type="Pfam" id="PF13365">
    <property type="entry name" value="Trypsin_2"/>
    <property type="match status" value="1"/>
</dbReference>
<dbReference type="STRING" id="1760988.SAMN02949497_2425"/>
<dbReference type="PROSITE" id="PS51257">
    <property type="entry name" value="PROKAR_LIPOPROTEIN"/>
    <property type="match status" value="1"/>
</dbReference>
<evidence type="ECO:0000256" key="7">
    <source>
        <dbReference type="PIRSR" id="PIRSR611782-1"/>
    </source>
</evidence>
<dbReference type="NCBIfam" id="TIGR02037">
    <property type="entry name" value="degP_htrA_DO"/>
    <property type="match status" value="1"/>
</dbReference>
<dbReference type="CDD" id="cd10839">
    <property type="entry name" value="cpPDZ1_DegP-like"/>
    <property type="match status" value="1"/>
</dbReference>
<feature type="domain" description="PDZ" evidence="10">
    <location>
        <begin position="256"/>
        <end position="347"/>
    </location>
</feature>
<evidence type="ECO:0000256" key="8">
    <source>
        <dbReference type="PIRSR" id="PIRSR611782-2"/>
    </source>
</evidence>
<dbReference type="FunFam" id="2.40.10.10:FF:000001">
    <property type="entry name" value="Periplasmic serine protease DegS"/>
    <property type="match status" value="1"/>
</dbReference>
<organism evidence="11 12">
    <name type="scientific">Methylomagnum ishizawai</name>
    <dbReference type="NCBI Taxonomy" id="1760988"/>
    <lineage>
        <taxon>Bacteria</taxon>
        <taxon>Pseudomonadati</taxon>
        <taxon>Pseudomonadota</taxon>
        <taxon>Gammaproteobacteria</taxon>
        <taxon>Methylococcales</taxon>
        <taxon>Methylococcaceae</taxon>
        <taxon>Methylomagnum</taxon>
    </lineage>
</organism>
<feature type="binding site" evidence="8">
    <location>
        <position position="138"/>
    </location>
    <ligand>
        <name>substrate</name>
    </ligand>
</feature>
<dbReference type="Pfam" id="PF13180">
    <property type="entry name" value="PDZ_2"/>
    <property type="match status" value="2"/>
</dbReference>
<evidence type="ECO:0000256" key="4">
    <source>
        <dbReference type="ARBA" id="ARBA00022737"/>
    </source>
</evidence>
<evidence type="ECO:0000256" key="9">
    <source>
        <dbReference type="SAM" id="SignalP"/>
    </source>
</evidence>
<dbReference type="GO" id="GO:0004252">
    <property type="term" value="F:serine-type endopeptidase activity"/>
    <property type="evidence" value="ECO:0007669"/>
    <property type="project" value="InterPro"/>
</dbReference>
<sequence length="452" mass="47327">MSRFPQRLLALVLMGGLACSGMASAAWPIGADGQPIPSLAPMLKRTTPAVVNISTRTQIQEAEHPLMRDPFFRHFFDIPNQPRRREGSSLGSGVIVDARRGYVLTNNHVIDKAAEIMVTLSDGRKLNAKLVGADPESDIAVVKVDSKDLAELAVADSDKLEVGDFVVAIGNPFGLGQTVTSGIISALGRSGLGIEGYEDFIQTDASINPGNSGGALVNLKGELIGINTAILAPSGGNVGIGFAIPANMAVRIMNTLVAHGEVRRGLLGVSVQDVSHELAQAFGLKETQGAVVTGVQPGSPADQAGLEAGDIVLAINDRKVRSSMDVRNAIGLLQVGEAVRIEVLHKGEAETREAKIAAPRLEVAEGQKLSPKLAGTLLRNAEDGGGESGVLVEKIHTASAAFQAGLRPGDIIVMANRRPVKDVADLEKVARGGGQLLLNIERDGGGFFLLLR</sequence>
<comment type="similarity">
    <text evidence="1">Belongs to the peptidase S1C family.</text>
</comment>
<feature type="signal peptide" evidence="9">
    <location>
        <begin position="1"/>
        <end position="25"/>
    </location>
</feature>
<name>A0A1Y6CXK4_9GAMM</name>
<protein>
    <submittedName>
        <fullName evidence="11">Serine protease Do</fullName>
    </submittedName>
</protein>
<dbReference type="RefSeq" id="WP_085213008.1">
    <property type="nucleotide sequence ID" value="NZ_FXAM01000001.1"/>
</dbReference>
<dbReference type="PANTHER" id="PTHR22939:SF129">
    <property type="entry name" value="SERINE PROTEASE HTRA2, MITOCHONDRIAL"/>
    <property type="match status" value="1"/>
</dbReference>
<feature type="active site" description="Charge relay system" evidence="7">
    <location>
        <position position="138"/>
    </location>
</feature>
<dbReference type="PROSITE" id="PS50106">
    <property type="entry name" value="PDZ"/>
    <property type="match status" value="2"/>
</dbReference>
<dbReference type="GO" id="GO:0006508">
    <property type="term" value="P:proteolysis"/>
    <property type="evidence" value="ECO:0007669"/>
    <property type="project" value="UniProtKB-KW"/>
</dbReference>
<dbReference type="SUPFAM" id="SSF50494">
    <property type="entry name" value="Trypsin-like serine proteases"/>
    <property type="match status" value="1"/>
</dbReference>
<feature type="binding site" evidence="8">
    <location>
        <begin position="210"/>
        <end position="212"/>
    </location>
    <ligand>
        <name>substrate</name>
    </ligand>
</feature>
<dbReference type="InterPro" id="IPR036034">
    <property type="entry name" value="PDZ_sf"/>
</dbReference>
<evidence type="ECO:0000313" key="12">
    <source>
        <dbReference type="Proteomes" id="UP000192923"/>
    </source>
</evidence>
<evidence type="ECO:0000256" key="3">
    <source>
        <dbReference type="ARBA" id="ARBA00022729"/>
    </source>
</evidence>
<dbReference type="AlphaFoldDB" id="A0A1Y6CXK4"/>
<keyword evidence="6" id="KW-0720">Serine protease</keyword>
<feature type="domain" description="PDZ" evidence="10">
    <location>
        <begin position="360"/>
        <end position="423"/>
    </location>
</feature>
<feature type="active site" description="Charge relay system" evidence="7">
    <location>
        <position position="212"/>
    </location>
</feature>
<dbReference type="Gene3D" id="2.40.10.120">
    <property type="match status" value="1"/>
</dbReference>
<evidence type="ECO:0000256" key="6">
    <source>
        <dbReference type="ARBA" id="ARBA00022825"/>
    </source>
</evidence>
<dbReference type="SUPFAM" id="SSF50156">
    <property type="entry name" value="PDZ domain-like"/>
    <property type="match status" value="2"/>
</dbReference>
<feature type="chain" id="PRO_5039573419" evidence="9">
    <location>
        <begin position="26"/>
        <end position="452"/>
    </location>
</feature>
<feature type="binding site" evidence="8">
    <location>
        <begin position="228"/>
        <end position="232"/>
    </location>
    <ligand>
        <name>substrate</name>
    </ligand>
</feature>
<dbReference type="InterPro" id="IPR001478">
    <property type="entry name" value="PDZ"/>
</dbReference>
<evidence type="ECO:0000313" key="11">
    <source>
        <dbReference type="EMBL" id="SMF95081.1"/>
    </source>
</evidence>
<evidence type="ECO:0000256" key="1">
    <source>
        <dbReference type="ARBA" id="ARBA00010541"/>
    </source>
</evidence>
<reference evidence="11 12" key="1">
    <citation type="submission" date="2016-12" db="EMBL/GenBank/DDBJ databases">
        <authorList>
            <person name="Song W.-J."/>
            <person name="Kurnit D.M."/>
        </authorList>
    </citation>
    <scope>NUCLEOTIDE SEQUENCE [LARGE SCALE GENOMIC DNA]</scope>
    <source>
        <strain evidence="11 12">175</strain>
    </source>
</reference>
<dbReference type="InterPro" id="IPR011782">
    <property type="entry name" value="Pept_S1C_Do"/>
</dbReference>
<keyword evidence="12" id="KW-1185">Reference proteome</keyword>
<evidence type="ECO:0000256" key="2">
    <source>
        <dbReference type="ARBA" id="ARBA00022670"/>
    </source>
</evidence>
<dbReference type="PRINTS" id="PR00834">
    <property type="entry name" value="PROTEASES2C"/>
</dbReference>
<dbReference type="Proteomes" id="UP000192923">
    <property type="component" value="Unassembled WGS sequence"/>
</dbReference>
<dbReference type="EMBL" id="FXAM01000001">
    <property type="protein sequence ID" value="SMF95081.1"/>
    <property type="molecule type" value="Genomic_DNA"/>
</dbReference>
<dbReference type="SMART" id="SM00228">
    <property type="entry name" value="PDZ"/>
    <property type="match status" value="2"/>
</dbReference>
<feature type="binding site" evidence="8">
    <location>
        <position position="108"/>
    </location>
    <ligand>
        <name>substrate</name>
    </ligand>
</feature>
<keyword evidence="4" id="KW-0677">Repeat</keyword>
<evidence type="ECO:0000256" key="5">
    <source>
        <dbReference type="ARBA" id="ARBA00022801"/>
    </source>
</evidence>
<dbReference type="OrthoDB" id="9758917at2"/>
<dbReference type="InterPro" id="IPR009003">
    <property type="entry name" value="Peptidase_S1_PA"/>
</dbReference>
<feature type="active site" description="Charge relay system" evidence="7">
    <location>
        <position position="108"/>
    </location>
</feature>
<keyword evidence="3 9" id="KW-0732">Signal</keyword>
<keyword evidence="5" id="KW-0378">Hydrolase</keyword>
<dbReference type="Gene3D" id="2.30.42.10">
    <property type="match status" value="2"/>
</dbReference>
<evidence type="ECO:0000259" key="10">
    <source>
        <dbReference type="PROSITE" id="PS50106"/>
    </source>
</evidence>
<keyword evidence="2 11" id="KW-0645">Protease</keyword>